<name>A0A2J0L1S6_9BACT</name>
<reference evidence="1 2" key="1">
    <citation type="submission" date="2017-09" db="EMBL/GenBank/DDBJ databases">
        <title>Depth-based differentiation of microbial function through sediment-hosted aquifers and enrichment of novel symbionts in the deep terrestrial subsurface.</title>
        <authorList>
            <person name="Probst A.J."/>
            <person name="Ladd B."/>
            <person name="Jarett J.K."/>
            <person name="Geller-Mcgrath D.E."/>
            <person name="Sieber C.M."/>
            <person name="Emerson J.B."/>
            <person name="Anantharaman K."/>
            <person name="Thomas B.C."/>
            <person name="Malmstrom R."/>
            <person name="Stieglmeier M."/>
            <person name="Klingl A."/>
            <person name="Woyke T."/>
            <person name="Ryan C.M."/>
            <person name="Banfield J.F."/>
        </authorList>
    </citation>
    <scope>NUCLEOTIDE SEQUENCE [LARGE SCALE GENOMIC DNA]</scope>
    <source>
        <strain evidence="1">CG07_land_8_20_14_0_80_42_15</strain>
    </source>
</reference>
<protein>
    <submittedName>
        <fullName evidence="1">Uncharacterized protein</fullName>
    </submittedName>
</protein>
<organism evidence="1 2">
    <name type="scientific">Candidatus Aquitaenariimonas noxiae</name>
    <dbReference type="NCBI Taxonomy" id="1974741"/>
    <lineage>
        <taxon>Bacteria</taxon>
        <taxon>Pseudomonadati</taxon>
        <taxon>Candidatus Omnitrophota</taxon>
        <taxon>Candidatus Aquitaenariimonas</taxon>
    </lineage>
</organism>
<evidence type="ECO:0000313" key="1">
    <source>
        <dbReference type="EMBL" id="PIU41206.1"/>
    </source>
</evidence>
<comment type="caution">
    <text evidence="1">The sequence shown here is derived from an EMBL/GenBank/DDBJ whole genome shotgun (WGS) entry which is preliminary data.</text>
</comment>
<dbReference type="AlphaFoldDB" id="A0A2J0L1S6"/>
<proteinExistence type="predicted"/>
<gene>
    <name evidence="1" type="ORF">COS99_06640</name>
</gene>
<sequence length="279" mass="30034">MAEVYLLKYMRKIFSAGLIILPVVAVIIFFSPEAMAFTVTPGRVEVTIPAGESYEGSFNVANPDSSAVEIKVSAEDWSSAKDVGKTAAGETPFLAWLEISPKVLKLGPSETGIINYKATLPKETKGELSAMIYFGTGPAPMGGSVSVVSRVGNALYVIAKGTEIVKGELIDIIISKTNPLKADVAVKNAGNVHVRPKGKLLIQKRGKKPVELSLNDAGFPVLPGQTYIFEAWSKKKISPGLYSCQLNMKFGEESFDKKFEFIVDAKGKASIKEEKGKAK</sequence>
<dbReference type="EMBL" id="PEWV01000067">
    <property type="protein sequence ID" value="PIU41206.1"/>
    <property type="molecule type" value="Genomic_DNA"/>
</dbReference>
<evidence type="ECO:0000313" key="2">
    <source>
        <dbReference type="Proteomes" id="UP000230052"/>
    </source>
</evidence>
<dbReference type="Proteomes" id="UP000230052">
    <property type="component" value="Unassembled WGS sequence"/>
</dbReference>
<accession>A0A2J0L1S6</accession>